<dbReference type="OMA" id="NDCAIAM"/>
<accession>A0A078HPI8</accession>
<reference evidence="2" key="3">
    <citation type="submission" date="2021-01" db="EMBL/GenBank/DDBJ databases">
        <authorList>
            <consortium name="Genoscope - CEA"/>
            <person name="William W."/>
        </authorList>
    </citation>
    <scope>NUCLEOTIDE SEQUENCE</scope>
</reference>
<dbReference type="Proteomes" id="UP000028999">
    <property type="component" value="Unassembled WGS sequence"/>
</dbReference>
<evidence type="ECO:0000313" key="2">
    <source>
        <dbReference type="EMBL" id="CAF2153652.1"/>
    </source>
</evidence>
<sequence length="128" mass="14508">MKLIIKLLSSSLSLFLLLSLFISDVFYTVHSSRNLLLQTEKVQCPLDFQIPYLNYTIITSQCKGPLYPYPQCCAAFKELACPYKNYLNDESTDCLTLMLTDINLYGGYFPAGLFGNTCLQGRQHIDCP</sequence>
<keyword evidence="4" id="KW-1185">Reference proteome</keyword>
<dbReference type="AlphaFoldDB" id="A0A078HPI8"/>
<evidence type="ECO:0000259" key="1">
    <source>
        <dbReference type="Pfam" id="PF26578"/>
    </source>
</evidence>
<dbReference type="Pfam" id="PF26578">
    <property type="entry name" value="LLG1"/>
    <property type="match status" value="1"/>
</dbReference>
<feature type="domain" description="GPI-anchored protein LLG1-like" evidence="1">
    <location>
        <begin position="52"/>
        <end position="125"/>
    </location>
</feature>
<dbReference type="PANTHER" id="PTHR31533:SF25">
    <property type="entry name" value="GENOME ASSEMBLY, CHROMOSOME: A01"/>
    <property type="match status" value="1"/>
</dbReference>
<evidence type="ECO:0000313" key="4">
    <source>
        <dbReference type="Proteomes" id="UP000028999"/>
    </source>
</evidence>
<gene>
    <name evidence="3" type="primary">BnaA01g24970D</name>
    <name evidence="2" type="ORF">DARMORV10_A01P33340.1</name>
    <name evidence="3" type="ORF">GSBRNA2T00067993001</name>
</gene>
<dbReference type="SMR" id="A0A078HPI8"/>
<evidence type="ECO:0000313" key="3">
    <source>
        <dbReference type="EMBL" id="CDY39491.1"/>
    </source>
</evidence>
<dbReference type="EMBL" id="LK032449">
    <property type="protein sequence ID" value="CDY39491.1"/>
    <property type="molecule type" value="Genomic_DNA"/>
</dbReference>
<dbReference type="Gramene" id="CDY39491">
    <property type="protein sequence ID" value="CDY39491"/>
    <property type="gene ID" value="GSBRNA2T00067993001"/>
</dbReference>
<reference evidence="3" key="2">
    <citation type="submission" date="2014-06" db="EMBL/GenBank/DDBJ databases">
        <authorList>
            <person name="Genoscope - CEA"/>
        </authorList>
    </citation>
    <scope>NUCLEOTIDE SEQUENCE</scope>
</reference>
<dbReference type="InterPro" id="IPR058888">
    <property type="entry name" value="LLG1-like"/>
</dbReference>
<protein>
    <submittedName>
        <fullName evidence="2">(rape) hypothetical protein</fullName>
    </submittedName>
    <submittedName>
        <fullName evidence="3">BnaA01g24970D protein</fullName>
    </submittedName>
</protein>
<organism evidence="3 4">
    <name type="scientific">Brassica napus</name>
    <name type="common">Rape</name>
    <dbReference type="NCBI Taxonomy" id="3708"/>
    <lineage>
        <taxon>Eukaryota</taxon>
        <taxon>Viridiplantae</taxon>
        <taxon>Streptophyta</taxon>
        <taxon>Embryophyta</taxon>
        <taxon>Tracheophyta</taxon>
        <taxon>Spermatophyta</taxon>
        <taxon>Magnoliopsida</taxon>
        <taxon>eudicotyledons</taxon>
        <taxon>Gunneridae</taxon>
        <taxon>Pentapetalae</taxon>
        <taxon>rosids</taxon>
        <taxon>malvids</taxon>
        <taxon>Brassicales</taxon>
        <taxon>Brassicaceae</taxon>
        <taxon>Brassiceae</taxon>
        <taxon>Brassica</taxon>
    </lineage>
</organism>
<dbReference type="EMBL" id="HG994355">
    <property type="protein sequence ID" value="CAF2153652.1"/>
    <property type="molecule type" value="Genomic_DNA"/>
</dbReference>
<dbReference type="PaxDb" id="3708-A0A078HPI8"/>
<dbReference type="Proteomes" id="UP001295469">
    <property type="component" value="Chromosome A01"/>
</dbReference>
<reference evidence="3 4" key="1">
    <citation type="journal article" date="2014" name="Science">
        <title>Plant genetics. Early allopolyploid evolution in the post-Neolithic Brassica napus oilseed genome.</title>
        <authorList>
            <person name="Chalhoub B."/>
            <person name="Denoeud F."/>
            <person name="Liu S."/>
            <person name="Parkin I.A."/>
            <person name="Tang H."/>
            <person name="Wang X."/>
            <person name="Chiquet J."/>
            <person name="Belcram H."/>
            <person name="Tong C."/>
            <person name="Samans B."/>
            <person name="Correa M."/>
            <person name="Da Silva C."/>
            <person name="Just J."/>
            <person name="Falentin C."/>
            <person name="Koh C.S."/>
            <person name="Le Clainche I."/>
            <person name="Bernard M."/>
            <person name="Bento P."/>
            <person name="Noel B."/>
            <person name="Labadie K."/>
            <person name="Alberti A."/>
            <person name="Charles M."/>
            <person name="Arnaud D."/>
            <person name="Guo H."/>
            <person name="Daviaud C."/>
            <person name="Alamery S."/>
            <person name="Jabbari K."/>
            <person name="Zhao M."/>
            <person name="Edger P.P."/>
            <person name="Chelaifa H."/>
            <person name="Tack D."/>
            <person name="Lassalle G."/>
            <person name="Mestiri I."/>
            <person name="Schnel N."/>
            <person name="Le Paslier M.C."/>
            <person name="Fan G."/>
            <person name="Renault V."/>
            <person name="Bayer P.E."/>
            <person name="Golicz A.A."/>
            <person name="Manoli S."/>
            <person name="Lee T.H."/>
            <person name="Thi V.H."/>
            <person name="Chalabi S."/>
            <person name="Hu Q."/>
            <person name="Fan C."/>
            <person name="Tollenaere R."/>
            <person name="Lu Y."/>
            <person name="Battail C."/>
            <person name="Shen J."/>
            <person name="Sidebottom C.H."/>
            <person name="Wang X."/>
            <person name="Canaguier A."/>
            <person name="Chauveau A."/>
            <person name="Berard A."/>
            <person name="Deniot G."/>
            <person name="Guan M."/>
            <person name="Liu Z."/>
            <person name="Sun F."/>
            <person name="Lim Y.P."/>
            <person name="Lyons E."/>
            <person name="Town C.D."/>
            <person name="Bancroft I."/>
            <person name="Wang X."/>
            <person name="Meng J."/>
            <person name="Ma J."/>
            <person name="Pires J.C."/>
            <person name="King G.J."/>
            <person name="Brunel D."/>
            <person name="Delourme R."/>
            <person name="Renard M."/>
            <person name="Aury J.M."/>
            <person name="Adams K.L."/>
            <person name="Batley J."/>
            <person name="Snowdon R.J."/>
            <person name="Tost J."/>
            <person name="Edwards D."/>
            <person name="Zhou Y."/>
            <person name="Hua W."/>
            <person name="Sharpe A.G."/>
            <person name="Paterson A.H."/>
            <person name="Guan C."/>
            <person name="Wincker P."/>
        </authorList>
    </citation>
    <scope>NUCLEOTIDE SEQUENCE [LARGE SCALE GENOMIC DNA]</scope>
    <source>
        <strain evidence="4">cv. Darmor-bzh</strain>
    </source>
</reference>
<name>A0A078HPI8_BRANA</name>
<proteinExistence type="predicted"/>
<dbReference type="InterPro" id="IPR039307">
    <property type="entry name" value="LORELEI-like"/>
</dbReference>
<dbReference type="PANTHER" id="PTHR31533">
    <property type="entry name" value="GPI-ANCHORED PROTEIN LLG1-RELATED-RELATED"/>
    <property type="match status" value="1"/>
</dbReference>
<dbReference type="STRING" id="3708.A0A078HPI8"/>